<evidence type="ECO:0000313" key="1">
    <source>
        <dbReference type="EMBL" id="VDG74700.1"/>
    </source>
</evidence>
<reference evidence="1 2" key="1">
    <citation type="submission" date="2018-11" db="EMBL/GenBank/DDBJ databases">
        <authorList>
            <consortium name="Pathogen Informatics"/>
        </authorList>
    </citation>
    <scope>NUCLEOTIDE SEQUENCE [LARGE SCALE GENOMIC DNA]</scope>
    <source>
        <strain evidence="1 2">NCTC10913</strain>
    </source>
</reference>
<dbReference type="EMBL" id="UYIN01000024">
    <property type="protein sequence ID" value="VDG74700.1"/>
    <property type="molecule type" value="Genomic_DNA"/>
</dbReference>
<sequence length="74" mass="8646">MDKVKIATVPREKDVKEKSFISINGKELKTCTNYKIEKKYNENGKVIIELDADVEIRSCMNMSSEQIREFLFNN</sequence>
<protein>
    <submittedName>
        <fullName evidence="1">Uncharacterized protein</fullName>
    </submittedName>
</protein>
<evidence type="ECO:0000313" key="2">
    <source>
        <dbReference type="Proteomes" id="UP000277570"/>
    </source>
</evidence>
<dbReference type="RefSeq" id="WP_125150251.1">
    <property type="nucleotide sequence ID" value="NZ_UYIN01000024.1"/>
</dbReference>
<accession>A0ABY6T1Z2</accession>
<dbReference type="Proteomes" id="UP000277570">
    <property type="component" value="Unassembled WGS sequence"/>
</dbReference>
<name>A0ABY6T1Z2_9CLOT</name>
<keyword evidence="2" id="KW-1185">Reference proteome</keyword>
<comment type="caution">
    <text evidence="1">The sequence shown here is derived from an EMBL/GenBank/DDBJ whole genome shotgun (WGS) entry which is preliminary data.</text>
</comment>
<proteinExistence type="predicted"/>
<gene>
    <name evidence="1" type="ORF">NCTC10913_04944</name>
</gene>
<organism evidence="1 2">
    <name type="scientific">Clostridium carnis</name>
    <dbReference type="NCBI Taxonomy" id="1530"/>
    <lineage>
        <taxon>Bacteria</taxon>
        <taxon>Bacillati</taxon>
        <taxon>Bacillota</taxon>
        <taxon>Clostridia</taxon>
        <taxon>Eubacteriales</taxon>
        <taxon>Clostridiaceae</taxon>
        <taxon>Clostridium</taxon>
    </lineage>
</organism>